<evidence type="ECO:0000313" key="3">
    <source>
        <dbReference type="Proteomes" id="UP000276215"/>
    </source>
</evidence>
<gene>
    <name evidence="2" type="ORF">L873DRAFT_267265</name>
</gene>
<keyword evidence="1" id="KW-0732">Signal</keyword>
<accession>A0A3N4J0H6</accession>
<evidence type="ECO:0000256" key="1">
    <source>
        <dbReference type="SAM" id="SignalP"/>
    </source>
</evidence>
<dbReference type="Proteomes" id="UP000276215">
    <property type="component" value="Unassembled WGS sequence"/>
</dbReference>
<organism evidence="2 3">
    <name type="scientific">Choiromyces venosus 120613-1</name>
    <dbReference type="NCBI Taxonomy" id="1336337"/>
    <lineage>
        <taxon>Eukaryota</taxon>
        <taxon>Fungi</taxon>
        <taxon>Dikarya</taxon>
        <taxon>Ascomycota</taxon>
        <taxon>Pezizomycotina</taxon>
        <taxon>Pezizomycetes</taxon>
        <taxon>Pezizales</taxon>
        <taxon>Tuberaceae</taxon>
        <taxon>Choiromyces</taxon>
    </lineage>
</organism>
<name>A0A3N4J0H6_9PEZI</name>
<feature type="chain" id="PRO_5017947165" evidence="1">
    <location>
        <begin position="28"/>
        <end position="62"/>
    </location>
</feature>
<proteinExistence type="predicted"/>
<reference evidence="2 3" key="1">
    <citation type="journal article" date="2018" name="Nat. Ecol. Evol.">
        <title>Pezizomycetes genomes reveal the molecular basis of ectomycorrhizal truffle lifestyle.</title>
        <authorList>
            <person name="Murat C."/>
            <person name="Payen T."/>
            <person name="Noel B."/>
            <person name="Kuo A."/>
            <person name="Morin E."/>
            <person name="Chen J."/>
            <person name="Kohler A."/>
            <person name="Krizsan K."/>
            <person name="Balestrini R."/>
            <person name="Da Silva C."/>
            <person name="Montanini B."/>
            <person name="Hainaut M."/>
            <person name="Levati E."/>
            <person name="Barry K.W."/>
            <person name="Belfiori B."/>
            <person name="Cichocki N."/>
            <person name="Clum A."/>
            <person name="Dockter R.B."/>
            <person name="Fauchery L."/>
            <person name="Guy J."/>
            <person name="Iotti M."/>
            <person name="Le Tacon F."/>
            <person name="Lindquist E.A."/>
            <person name="Lipzen A."/>
            <person name="Malagnac F."/>
            <person name="Mello A."/>
            <person name="Molinier V."/>
            <person name="Miyauchi S."/>
            <person name="Poulain J."/>
            <person name="Riccioni C."/>
            <person name="Rubini A."/>
            <person name="Sitrit Y."/>
            <person name="Splivallo R."/>
            <person name="Traeger S."/>
            <person name="Wang M."/>
            <person name="Zifcakova L."/>
            <person name="Wipf D."/>
            <person name="Zambonelli A."/>
            <person name="Paolocci F."/>
            <person name="Nowrousian M."/>
            <person name="Ottonello S."/>
            <person name="Baldrian P."/>
            <person name="Spatafora J.W."/>
            <person name="Henrissat B."/>
            <person name="Nagy L.G."/>
            <person name="Aury J.M."/>
            <person name="Wincker P."/>
            <person name="Grigoriev I.V."/>
            <person name="Bonfante P."/>
            <person name="Martin F.M."/>
        </authorList>
    </citation>
    <scope>NUCLEOTIDE SEQUENCE [LARGE SCALE GENOMIC DNA]</scope>
    <source>
        <strain evidence="2 3">120613-1</strain>
    </source>
</reference>
<keyword evidence="3" id="KW-1185">Reference proteome</keyword>
<dbReference type="AlphaFoldDB" id="A0A3N4J0H6"/>
<evidence type="ECO:0000313" key="2">
    <source>
        <dbReference type="EMBL" id="RPA91769.1"/>
    </source>
</evidence>
<dbReference type="EMBL" id="ML120488">
    <property type="protein sequence ID" value="RPA91769.1"/>
    <property type="molecule type" value="Genomic_DNA"/>
</dbReference>
<sequence length="62" mass="7050">MVYQILISIMYLHLFNFFLLHDGGVGGGVSLLRPKDFPIHCCAVNFINFCCKDIVRHDHLAS</sequence>
<protein>
    <submittedName>
        <fullName evidence="2">Uncharacterized protein</fullName>
    </submittedName>
</protein>
<feature type="signal peptide" evidence="1">
    <location>
        <begin position="1"/>
        <end position="27"/>
    </location>
</feature>